<accession>A0A2H3CLS5</accession>
<reference evidence="3" key="1">
    <citation type="journal article" date="2017" name="Nat. Ecol. Evol.">
        <title>Genome expansion and lineage-specific genetic innovations in the forest pathogenic fungi Armillaria.</title>
        <authorList>
            <person name="Sipos G."/>
            <person name="Prasanna A.N."/>
            <person name="Walter M.C."/>
            <person name="O'Connor E."/>
            <person name="Balint B."/>
            <person name="Krizsan K."/>
            <person name="Kiss B."/>
            <person name="Hess J."/>
            <person name="Varga T."/>
            <person name="Slot J."/>
            <person name="Riley R."/>
            <person name="Boka B."/>
            <person name="Rigling D."/>
            <person name="Barry K."/>
            <person name="Lee J."/>
            <person name="Mihaltcheva S."/>
            <person name="LaButti K."/>
            <person name="Lipzen A."/>
            <person name="Waldron R."/>
            <person name="Moloney N.M."/>
            <person name="Sperisen C."/>
            <person name="Kredics L."/>
            <person name="Vagvoelgyi C."/>
            <person name="Patrignani A."/>
            <person name="Fitzpatrick D."/>
            <person name="Nagy I."/>
            <person name="Doyle S."/>
            <person name="Anderson J.B."/>
            <person name="Grigoriev I.V."/>
            <person name="Gueldener U."/>
            <person name="Muensterkoetter M."/>
            <person name="Nagy L.G."/>
        </authorList>
    </citation>
    <scope>NUCLEOTIDE SEQUENCE [LARGE SCALE GENOMIC DNA]</scope>
    <source>
        <strain evidence="3">Ar21-2</strain>
    </source>
</reference>
<evidence type="ECO:0000313" key="2">
    <source>
        <dbReference type="EMBL" id="PBK80132.1"/>
    </source>
</evidence>
<feature type="region of interest" description="Disordered" evidence="1">
    <location>
        <begin position="1"/>
        <end position="23"/>
    </location>
</feature>
<dbReference type="InParanoid" id="A0A2H3CLS5"/>
<name>A0A2H3CLS5_ARMGA</name>
<protein>
    <submittedName>
        <fullName evidence="2">Uncharacterized protein</fullName>
    </submittedName>
</protein>
<keyword evidence="3" id="KW-1185">Reference proteome</keyword>
<organism evidence="2 3">
    <name type="scientific">Armillaria gallica</name>
    <name type="common">Bulbous honey fungus</name>
    <name type="synonym">Armillaria bulbosa</name>
    <dbReference type="NCBI Taxonomy" id="47427"/>
    <lineage>
        <taxon>Eukaryota</taxon>
        <taxon>Fungi</taxon>
        <taxon>Dikarya</taxon>
        <taxon>Basidiomycota</taxon>
        <taxon>Agaricomycotina</taxon>
        <taxon>Agaricomycetes</taxon>
        <taxon>Agaricomycetidae</taxon>
        <taxon>Agaricales</taxon>
        <taxon>Marasmiineae</taxon>
        <taxon>Physalacriaceae</taxon>
        <taxon>Armillaria</taxon>
    </lineage>
</organism>
<proteinExistence type="predicted"/>
<gene>
    <name evidence="2" type="ORF">ARMGADRAFT_1021102</name>
</gene>
<dbReference type="AlphaFoldDB" id="A0A2H3CLS5"/>
<dbReference type="Proteomes" id="UP000217790">
    <property type="component" value="Unassembled WGS sequence"/>
</dbReference>
<evidence type="ECO:0000313" key="3">
    <source>
        <dbReference type="Proteomes" id="UP000217790"/>
    </source>
</evidence>
<sequence length="71" mass="8070">MELGLRQDDGGSSERDAASDRVKGWPFGTRRDERWILGKAFTVQSILAKILSLAQLNDTRRRENVHAREGM</sequence>
<dbReference type="EMBL" id="KZ293752">
    <property type="protein sequence ID" value="PBK80132.1"/>
    <property type="molecule type" value="Genomic_DNA"/>
</dbReference>
<dbReference type="OrthoDB" id="10526379at2759"/>
<evidence type="ECO:0000256" key="1">
    <source>
        <dbReference type="SAM" id="MobiDB-lite"/>
    </source>
</evidence>